<accession>A0AAE4Z7C9</accession>
<dbReference type="PROSITE" id="PS50885">
    <property type="entry name" value="HAMP"/>
    <property type="match status" value="1"/>
</dbReference>
<dbReference type="InterPro" id="IPR003660">
    <property type="entry name" value="HAMP_dom"/>
</dbReference>
<dbReference type="InterPro" id="IPR008271">
    <property type="entry name" value="Ser/Thr_kinase_AS"/>
</dbReference>
<organism evidence="15 16">
    <name type="scientific">Candidatus Kutchimonas denitrificans</name>
    <dbReference type="NCBI Taxonomy" id="3056748"/>
    <lineage>
        <taxon>Bacteria</taxon>
        <taxon>Pseudomonadati</taxon>
        <taxon>Gemmatimonadota</taxon>
        <taxon>Gemmatimonadia</taxon>
        <taxon>Candidatus Palauibacterales</taxon>
        <taxon>Candidatus Palauibacteraceae</taxon>
        <taxon>Candidatus Kutchimonas</taxon>
    </lineage>
</organism>
<dbReference type="SUPFAM" id="SSF52172">
    <property type="entry name" value="CheY-like"/>
    <property type="match status" value="1"/>
</dbReference>
<keyword evidence="3 9" id="KW-0597">Phosphoprotein</keyword>
<feature type="modified residue" description="4-aspartylphosphate" evidence="9">
    <location>
        <position position="203"/>
    </location>
</feature>
<feature type="domain" description="Response regulatory" evidence="13">
    <location>
        <begin position="154"/>
        <end position="270"/>
    </location>
</feature>
<name>A0AAE4Z7C9_9BACT</name>
<dbReference type="InterPro" id="IPR001789">
    <property type="entry name" value="Sig_transdc_resp-reg_receiver"/>
</dbReference>
<dbReference type="Pfam" id="PF00069">
    <property type="entry name" value="Pkinase"/>
    <property type="match status" value="1"/>
</dbReference>
<keyword evidence="2" id="KW-0723">Serine/threonine-protein kinase</keyword>
<dbReference type="GO" id="GO:0000155">
    <property type="term" value="F:phosphorelay sensor kinase activity"/>
    <property type="evidence" value="ECO:0007669"/>
    <property type="project" value="InterPro"/>
</dbReference>
<dbReference type="SMART" id="SM00448">
    <property type="entry name" value="REC"/>
    <property type="match status" value="1"/>
</dbReference>
<evidence type="ECO:0000256" key="6">
    <source>
        <dbReference type="ARBA" id="ARBA00022777"/>
    </source>
</evidence>
<keyword evidence="8" id="KW-0902">Two-component regulatory system</keyword>
<comment type="catalytic activity">
    <reaction evidence="1">
        <text>ATP + protein L-histidine = ADP + protein N-phospho-L-histidine.</text>
        <dbReference type="EC" id="2.7.13.3"/>
    </reaction>
</comment>
<feature type="domain" description="HAMP" evidence="14">
    <location>
        <begin position="283"/>
        <end position="335"/>
    </location>
</feature>
<dbReference type="FunFam" id="3.40.50.2300:FF:000121">
    <property type="entry name" value="Sensor histidine kinase RcsC"/>
    <property type="match status" value="1"/>
</dbReference>
<evidence type="ECO:0000256" key="9">
    <source>
        <dbReference type="PROSITE-ProRule" id="PRU00169"/>
    </source>
</evidence>
<evidence type="ECO:0000256" key="7">
    <source>
        <dbReference type="ARBA" id="ARBA00022840"/>
    </source>
</evidence>
<evidence type="ECO:0000313" key="15">
    <source>
        <dbReference type="EMBL" id="NIR74948.1"/>
    </source>
</evidence>
<evidence type="ECO:0000259" key="14">
    <source>
        <dbReference type="PROSITE" id="PS50885"/>
    </source>
</evidence>
<dbReference type="PROSITE" id="PS00108">
    <property type="entry name" value="PROTEIN_KINASE_ST"/>
    <property type="match status" value="1"/>
</dbReference>
<dbReference type="SUPFAM" id="SSF47384">
    <property type="entry name" value="Homodimeric domain of signal transducing histidine kinase"/>
    <property type="match status" value="1"/>
</dbReference>
<evidence type="ECO:0000256" key="11">
    <source>
        <dbReference type="SAM" id="Coils"/>
    </source>
</evidence>
<dbReference type="CDD" id="cd14014">
    <property type="entry name" value="STKc_PknB_like"/>
    <property type="match status" value="1"/>
</dbReference>
<dbReference type="Gene3D" id="3.30.200.20">
    <property type="entry name" value="Phosphorylase Kinase, domain 1"/>
    <property type="match status" value="1"/>
</dbReference>
<feature type="binding site" evidence="10">
    <location>
        <position position="410"/>
    </location>
    <ligand>
        <name>ATP</name>
        <dbReference type="ChEBI" id="CHEBI:30616"/>
    </ligand>
</feature>
<keyword evidence="7 10" id="KW-0067">ATP-binding</keyword>
<sequence length="642" mass="70152">MSADRMAPDRVAALRHDLRTPINHIVGYAEMLLEDIPVEAASDRRGALEGVMVDARGALGLINSALNQDRGAMARAELESLYEALREPQRKIVDAVTSLLAGASADDPTLVDDLGRILAAAHKLVPSSQATAAAGDGPEIEATRQADADASLARVLVVDDVEENRELLRRRLEREGYAVECAENGGRALEFIAERGYDLVLLDVMMPEVDGYQVLGQLKDDPATRNIPVIMISALDEMPSIVRCIERGAEDYLPKPFDPVLLRARINASLEKKRLRDHEVEYLRQVDRVIEAASGVEAGKYEAGSLADVAARGDELGKLARVFDGMVEQVRAREARLRDQVRDLRAEIEAARRFERPAEKAGEEGIDFASLAAGERFSERYEIVGAIGAGGMGMVYRARDLELGEEIAIKTLKPELVSDAALVDRFKTEIRLARKISHRNVVRTHDFGEWSGVYYLTMEFVEGITLRELIDSRGQVGVSSTLAIGSQLAESLEVAHDQGVVHRDIKPQNLLLDADGVLKVMDFGVARLAERTSSLTEAGLIVGTPAYMSPEQLLSETTDARSDLYSVGVVLYECLTGRLPFEAESTISLIGKVLNLEPPPPVEVNGDIPPAFSALILDLLAKKPEERLGSAKDLRERLRGIG</sequence>
<dbReference type="EMBL" id="JAACAK010000049">
    <property type="protein sequence ID" value="NIR74948.1"/>
    <property type="molecule type" value="Genomic_DNA"/>
</dbReference>
<dbReference type="Proteomes" id="UP000702544">
    <property type="component" value="Unassembled WGS sequence"/>
</dbReference>
<protein>
    <submittedName>
        <fullName evidence="15">Protein kinase</fullName>
    </submittedName>
</protein>
<feature type="domain" description="Protein kinase" evidence="12">
    <location>
        <begin position="381"/>
        <end position="639"/>
    </location>
</feature>
<evidence type="ECO:0000259" key="13">
    <source>
        <dbReference type="PROSITE" id="PS50110"/>
    </source>
</evidence>
<dbReference type="InterPro" id="IPR011006">
    <property type="entry name" value="CheY-like_superfamily"/>
</dbReference>
<evidence type="ECO:0000259" key="12">
    <source>
        <dbReference type="PROSITE" id="PS50011"/>
    </source>
</evidence>
<evidence type="ECO:0000256" key="5">
    <source>
        <dbReference type="ARBA" id="ARBA00022741"/>
    </source>
</evidence>
<dbReference type="CDD" id="cd00082">
    <property type="entry name" value="HisKA"/>
    <property type="match status" value="1"/>
</dbReference>
<dbReference type="GO" id="GO:0004674">
    <property type="term" value="F:protein serine/threonine kinase activity"/>
    <property type="evidence" value="ECO:0007669"/>
    <property type="project" value="UniProtKB-KW"/>
</dbReference>
<gene>
    <name evidence="15" type="ORF">GWO12_07510</name>
</gene>
<keyword evidence="11" id="KW-0175">Coiled coil</keyword>
<dbReference type="SMART" id="SM00220">
    <property type="entry name" value="S_TKc"/>
    <property type="match status" value="1"/>
</dbReference>
<comment type="caution">
    <text evidence="15">The sequence shown here is derived from an EMBL/GenBank/DDBJ whole genome shotgun (WGS) entry which is preliminary data.</text>
</comment>
<evidence type="ECO:0000256" key="2">
    <source>
        <dbReference type="ARBA" id="ARBA00022527"/>
    </source>
</evidence>
<dbReference type="InterPro" id="IPR003661">
    <property type="entry name" value="HisK_dim/P_dom"/>
</dbReference>
<dbReference type="Pfam" id="PF00512">
    <property type="entry name" value="HisKA"/>
    <property type="match status" value="1"/>
</dbReference>
<dbReference type="Gene3D" id="1.10.287.130">
    <property type="match status" value="1"/>
</dbReference>
<dbReference type="PROSITE" id="PS50110">
    <property type="entry name" value="RESPONSE_REGULATORY"/>
    <property type="match status" value="1"/>
</dbReference>
<evidence type="ECO:0000256" key="1">
    <source>
        <dbReference type="ARBA" id="ARBA00000085"/>
    </source>
</evidence>
<feature type="coiled-coil region" evidence="11">
    <location>
        <begin position="327"/>
        <end position="354"/>
    </location>
</feature>
<dbReference type="InterPro" id="IPR011009">
    <property type="entry name" value="Kinase-like_dom_sf"/>
</dbReference>
<dbReference type="SUPFAM" id="SSF56112">
    <property type="entry name" value="Protein kinase-like (PK-like)"/>
    <property type="match status" value="1"/>
</dbReference>
<dbReference type="InterPro" id="IPR000719">
    <property type="entry name" value="Prot_kinase_dom"/>
</dbReference>
<dbReference type="AlphaFoldDB" id="A0AAE4Z7C9"/>
<proteinExistence type="predicted"/>
<dbReference type="Pfam" id="PF00072">
    <property type="entry name" value="Response_reg"/>
    <property type="match status" value="1"/>
</dbReference>
<dbReference type="Gene3D" id="1.10.510.10">
    <property type="entry name" value="Transferase(Phosphotransferase) domain 1"/>
    <property type="match status" value="1"/>
</dbReference>
<keyword evidence="5 10" id="KW-0547">Nucleotide-binding</keyword>
<dbReference type="GO" id="GO:0005524">
    <property type="term" value="F:ATP binding"/>
    <property type="evidence" value="ECO:0007669"/>
    <property type="project" value="UniProtKB-UniRule"/>
</dbReference>
<dbReference type="Gene3D" id="3.40.50.2300">
    <property type="match status" value="1"/>
</dbReference>
<dbReference type="GO" id="GO:0016020">
    <property type="term" value="C:membrane"/>
    <property type="evidence" value="ECO:0007669"/>
    <property type="project" value="InterPro"/>
</dbReference>
<evidence type="ECO:0000256" key="10">
    <source>
        <dbReference type="PROSITE-ProRule" id="PRU10141"/>
    </source>
</evidence>
<dbReference type="PROSITE" id="PS50011">
    <property type="entry name" value="PROTEIN_KINASE_DOM"/>
    <property type="match status" value="1"/>
</dbReference>
<reference evidence="15 16" key="1">
    <citation type="submission" date="2020-01" db="EMBL/GenBank/DDBJ databases">
        <title>Genomes assembled from Gulf of Kutch pelagic sediment metagenomes.</title>
        <authorList>
            <person name="Chandrashekar M."/>
            <person name="Mahajan M.S."/>
            <person name="Dave K.J."/>
            <person name="Vatsa P."/>
            <person name="Nathani N.M."/>
        </authorList>
    </citation>
    <scope>NUCLEOTIDE SEQUENCE [LARGE SCALE GENOMIC DNA]</scope>
    <source>
        <strain evidence="15">KS3-K002</strain>
    </source>
</reference>
<dbReference type="FunFam" id="1.10.510.10:FF:000021">
    <property type="entry name" value="Serine/threonine protein kinase"/>
    <property type="match status" value="1"/>
</dbReference>
<keyword evidence="6 15" id="KW-0418">Kinase</keyword>
<evidence type="ECO:0000256" key="8">
    <source>
        <dbReference type="ARBA" id="ARBA00023012"/>
    </source>
</evidence>
<keyword evidence="4" id="KW-0808">Transferase</keyword>
<evidence type="ECO:0000313" key="16">
    <source>
        <dbReference type="Proteomes" id="UP000702544"/>
    </source>
</evidence>
<dbReference type="PROSITE" id="PS00107">
    <property type="entry name" value="PROTEIN_KINASE_ATP"/>
    <property type="match status" value="1"/>
</dbReference>
<dbReference type="InterPro" id="IPR017441">
    <property type="entry name" value="Protein_kinase_ATP_BS"/>
</dbReference>
<evidence type="ECO:0000256" key="3">
    <source>
        <dbReference type="ARBA" id="ARBA00022553"/>
    </source>
</evidence>
<evidence type="ECO:0000256" key="4">
    <source>
        <dbReference type="ARBA" id="ARBA00022679"/>
    </source>
</evidence>
<dbReference type="PANTHER" id="PTHR43289">
    <property type="entry name" value="MITOGEN-ACTIVATED PROTEIN KINASE KINASE KINASE 20-RELATED"/>
    <property type="match status" value="1"/>
</dbReference>
<dbReference type="PANTHER" id="PTHR43289:SF6">
    <property type="entry name" value="SERINE_THREONINE-PROTEIN KINASE NEKL-3"/>
    <property type="match status" value="1"/>
</dbReference>
<dbReference type="InterPro" id="IPR036097">
    <property type="entry name" value="HisK_dim/P_sf"/>
</dbReference>